<evidence type="ECO:0000313" key="1">
    <source>
        <dbReference type="EMBL" id="JAH64226.1"/>
    </source>
</evidence>
<sequence>MKQYHCGCGEDGLCIDSFVLNSATVNNVKKVYKSNKMYISIQFMLESTCCNLQTQLATFSHASGLGIWH</sequence>
<protein>
    <submittedName>
        <fullName evidence="1">Uncharacterized protein</fullName>
    </submittedName>
</protein>
<dbReference type="EMBL" id="GBXM01044351">
    <property type="protein sequence ID" value="JAH64226.1"/>
    <property type="molecule type" value="Transcribed_RNA"/>
</dbReference>
<organism evidence="1">
    <name type="scientific">Anguilla anguilla</name>
    <name type="common">European freshwater eel</name>
    <name type="synonym">Muraena anguilla</name>
    <dbReference type="NCBI Taxonomy" id="7936"/>
    <lineage>
        <taxon>Eukaryota</taxon>
        <taxon>Metazoa</taxon>
        <taxon>Chordata</taxon>
        <taxon>Craniata</taxon>
        <taxon>Vertebrata</taxon>
        <taxon>Euteleostomi</taxon>
        <taxon>Actinopterygii</taxon>
        <taxon>Neopterygii</taxon>
        <taxon>Teleostei</taxon>
        <taxon>Anguilliformes</taxon>
        <taxon>Anguillidae</taxon>
        <taxon>Anguilla</taxon>
    </lineage>
</organism>
<accession>A0A0E9UEK9</accession>
<proteinExistence type="predicted"/>
<reference evidence="1" key="2">
    <citation type="journal article" date="2015" name="Fish Shellfish Immunol.">
        <title>Early steps in the European eel (Anguilla anguilla)-Vibrio vulnificus interaction in the gills: Role of the RtxA13 toxin.</title>
        <authorList>
            <person name="Callol A."/>
            <person name="Pajuelo D."/>
            <person name="Ebbesson L."/>
            <person name="Teles M."/>
            <person name="MacKenzie S."/>
            <person name="Amaro C."/>
        </authorList>
    </citation>
    <scope>NUCLEOTIDE SEQUENCE</scope>
</reference>
<name>A0A0E9UEK9_ANGAN</name>
<dbReference type="AlphaFoldDB" id="A0A0E9UEK9"/>
<reference evidence="1" key="1">
    <citation type="submission" date="2014-11" db="EMBL/GenBank/DDBJ databases">
        <authorList>
            <person name="Amaro Gonzalez C."/>
        </authorList>
    </citation>
    <scope>NUCLEOTIDE SEQUENCE</scope>
</reference>